<name>A0A8S9ULW9_PHYIN</name>
<gene>
    <name evidence="1" type="ORF">GN958_ATG10754</name>
</gene>
<reference evidence="1" key="1">
    <citation type="submission" date="2020-03" db="EMBL/GenBank/DDBJ databases">
        <title>Hybrid Assembly of Korean Phytophthora infestans isolates.</title>
        <authorList>
            <person name="Prokchorchik M."/>
            <person name="Lee Y."/>
            <person name="Seo J."/>
            <person name="Cho J.-H."/>
            <person name="Park Y.-E."/>
            <person name="Jang D.-C."/>
            <person name="Im J.-S."/>
            <person name="Choi J.-G."/>
            <person name="Park H.-J."/>
            <person name="Lee G.-B."/>
            <person name="Lee Y.-G."/>
            <person name="Hong S.-Y."/>
            <person name="Cho K."/>
            <person name="Sohn K.H."/>
        </authorList>
    </citation>
    <scope>NUCLEOTIDE SEQUENCE</scope>
    <source>
        <strain evidence="1">KR_2_A2</strain>
    </source>
</reference>
<sequence length="115" mass="13557">MLRLLERRYCQHWCKLVIFGIYKSFKDKLSTIIDEWKSSDRVMYTKGADPKKPPVLIETWFKELKQPGFHRPQQSGKALHGGTWLTRDDESDDGVELDVLDNLHEFTIWDSEAFV</sequence>
<comment type="caution">
    <text evidence="1">The sequence shown here is derived from an EMBL/GenBank/DDBJ whole genome shotgun (WGS) entry which is preliminary data.</text>
</comment>
<evidence type="ECO:0000313" key="1">
    <source>
        <dbReference type="EMBL" id="KAF4140004.1"/>
    </source>
</evidence>
<proteinExistence type="predicted"/>
<evidence type="ECO:0000313" key="2">
    <source>
        <dbReference type="Proteomes" id="UP000704712"/>
    </source>
</evidence>
<protein>
    <submittedName>
        <fullName evidence="1">Uncharacterized protein</fullName>
    </submittedName>
</protein>
<accession>A0A8S9ULW9</accession>
<organism evidence="1 2">
    <name type="scientific">Phytophthora infestans</name>
    <name type="common">Potato late blight agent</name>
    <name type="synonym">Botrytis infestans</name>
    <dbReference type="NCBI Taxonomy" id="4787"/>
    <lineage>
        <taxon>Eukaryota</taxon>
        <taxon>Sar</taxon>
        <taxon>Stramenopiles</taxon>
        <taxon>Oomycota</taxon>
        <taxon>Peronosporomycetes</taxon>
        <taxon>Peronosporales</taxon>
        <taxon>Peronosporaceae</taxon>
        <taxon>Phytophthora</taxon>
    </lineage>
</organism>
<dbReference type="EMBL" id="JAACNO010001519">
    <property type="protein sequence ID" value="KAF4140004.1"/>
    <property type="molecule type" value="Genomic_DNA"/>
</dbReference>
<dbReference type="Proteomes" id="UP000704712">
    <property type="component" value="Unassembled WGS sequence"/>
</dbReference>
<dbReference type="AlphaFoldDB" id="A0A8S9ULW9"/>